<name>A0A556TYV5_BAGYA</name>
<accession>A0A556TYV5</accession>
<keyword evidence="2" id="KW-1185">Reference proteome</keyword>
<dbReference type="AlphaFoldDB" id="A0A556TYV5"/>
<sequence>MNLEGLEMIAVLVVVVLFVKVLEQFGLLEASYDEYVYIFREILSESSAFNQTSRQSLPAVNQLNRDAWLLIRSADC</sequence>
<dbReference type="EMBL" id="VCAZ01000030">
    <property type="protein sequence ID" value="TSL34586.1"/>
    <property type="molecule type" value="Genomic_DNA"/>
</dbReference>
<proteinExistence type="predicted"/>
<organism evidence="1 2">
    <name type="scientific">Bagarius yarrelli</name>
    <name type="common">Goonch</name>
    <name type="synonym">Bagrus yarrelli</name>
    <dbReference type="NCBI Taxonomy" id="175774"/>
    <lineage>
        <taxon>Eukaryota</taxon>
        <taxon>Metazoa</taxon>
        <taxon>Chordata</taxon>
        <taxon>Craniata</taxon>
        <taxon>Vertebrata</taxon>
        <taxon>Euteleostomi</taxon>
        <taxon>Actinopterygii</taxon>
        <taxon>Neopterygii</taxon>
        <taxon>Teleostei</taxon>
        <taxon>Ostariophysi</taxon>
        <taxon>Siluriformes</taxon>
        <taxon>Sisoridae</taxon>
        <taxon>Sisorinae</taxon>
        <taxon>Bagarius</taxon>
    </lineage>
</organism>
<protein>
    <submittedName>
        <fullName evidence="1">Uncharacterized protein</fullName>
    </submittedName>
</protein>
<evidence type="ECO:0000313" key="2">
    <source>
        <dbReference type="Proteomes" id="UP000319801"/>
    </source>
</evidence>
<reference evidence="1 2" key="1">
    <citation type="journal article" date="2019" name="Genome Biol. Evol.">
        <title>Whole-Genome Sequencing of the Giant Devil Catfish, Bagarius yarrelli.</title>
        <authorList>
            <person name="Jiang W."/>
            <person name="Lv Y."/>
            <person name="Cheng L."/>
            <person name="Yang K."/>
            <person name="Chao B."/>
            <person name="Wang X."/>
            <person name="Li Y."/>
            <person name="Pan X."/>
            <person name="You X."/>
            <person name="Zhang Y."/>
            <person name="Yang J."/>
            <person name="Li J."/>
            <person name="Zhang X."/>
            <person name="Liu S."/>
            <person name="Sun C."/>
            <person name="Yang J."/>
            <person name="Shi Q."/>
        </authorList>
    </citation>
    <scope>NUCLEOTIDE SEQUENCE [LARGE SCALE GENOMIC DNA]</scope>
    <source>
        <strain evidence="1">JWS20170419001</strain>
        <tissue evidence="1">Muscle</tissue>
    </source>
</reference>
<dbReference type="Proteomes" id="UP000319801">
    <property type="component" value="Unassembled WGS sequence"/>
</dbReference>
<comment type="caution">
    <text evidence="1">The sequence shown here is derived from an EMBL/GenBank/DDBJ whole genome shotgun (WGS) entry which is preliminary data.</text>
</comment>
<gene>
    <name evidence="1" type="ORF">Baya_6799</name>
</gene>
<evidence type="ECO:0000313" key="1">
    <source>
        <dbReference type="EMBL" id="TSL34586.1"/>
    </source>
</evidence>